<dbReference type="Proteomes" id="UP000828390">
    <property type="component" value="Unassembled WGS sequence"/>
</dbReference>
<dbReference type="AlphaFoldDB" id="A0A9D4RFK5"/>
<dbReference type="GO" id="GO:0016042">
    <property type="term" value="P:lipid catabolic process"/>
    <property type="evidence" value="ECO:0007669"/>
    <property type="project" value="TreeGrafter"/>
</dbReference>
<dbReference type="Pfam" id="PF00151">
    <property type="entry name" value="Lipase"/>
    <property type="match status" value="1"/>
</dbReference>
<dbReference type="Gene3D" id="3.40.50.1820">
    <property type="entry name" value="alpha/beta hydrolase"/>
    <property type="match status" value="1"/>
</dbReference>
<evidence type="ECO:0000313" key="6">
    <source>
        <dbReference type="EMBL" id="KAH3864782.1"/>
    </source>
</evidence>
<name>A0A9D4RFK5_DREPO</name>
<organism evidence="6 7">
    <name type="scientific">Dreissena polymorpha</name>
    <name type="common">Zebra mussel</name>
    <name type="synonym">Mytilus polymorpha</name>
    <dbReference type="NCBI Taxonomy" id="45954"/>
    <lineage>
        <taxon>Eukaryota</taxon>
        <taxon>Metazoa</taxon>
        <taxon>Spiralia</taxon>
        <taxon>Lophotrochozoa</taxon>
        <taxon>Mollusca</taxon>
        <taxon>Bivalvia</taxon>
        <taxon>Autobranchia</taxon>
        <taxon>Heteroconchia</taxon>
        <taxon>Euheterodonta</taxon>
        <taxon>Imparidentia</taxon>
        <taxon>Neoheterodontei</taxon>
        <taxon>Myida</taxon>
        <taxon>Dreissenoidea</taxon>
        <taxon>Dreissenidae</taxon>
        <taxon>Dreissena</taxon>
    </lineage>
</organism>
<dbReference type="GO" id="GO:0016298">
    <property type="term" value="F:lipase activity"/>
    <property type="evidence" value="ECO:0007669"/>
    <property type="project" value="InterPro"/>
</dbReference>
<keyword evidence="7" id="KW-1185">Reference proteome</keyword>
<protein>
    <recommendedName>
        <fullName evidence="5">Lipase domain-containing protein</fullName>
    </recommendedName>
</protein>
<evidence type="ECO:0000256" key="4">
    <source>
        <dbReference type="RuleBase" id="RU004262"/>
    </source>
</evidence>
<gene>
    <name evidence="6" type="ORF">DPMN_027808</name>
</gene>
<keyword evidence="3" id="KW-0964">Secreted</keyword>
<comment type="caution">
    <text evidence="6">The sequence shown here is derived from an EMBL/GenBank/DDBJ whole genome shotgun (WGS) entry which is preliminary data.</text>
</comment>
<dbReference type="InterPro" id="IPR000734">
    <property type="entry name" value="TAG_lipase"/>
</dbReference>
<comment type="similarity">
    <text evidence="2 4">Belongs to the AB hydrolase superfamily. Lipase family.</text>
</comment>
<reference evidence="6" key="1">
    <citation type="journal article" date="2019" name="bioRxiv">
        <title>The Genome of the Zebra Mussel, Dreissena polymorpha: A Resource for Invasive Species Research.</title>
        <authorList>
            <person name="McCartney M.A."/>
            <person name="Auch B."/>
            <person name="Kono T."/>
            <person name="Mallez S."/>
            <person name="Zhang Y."/>
            <person name="Obille A."/>
            <person name="Becker A."/>
            <person name="Abrahante J.E."/>
            <person name="Garbe J."/>
            <person name="Badalamenti J.P."/>
            <person name="Herman A."/>
            <person name="Mangelson H."/>
            <person name="Liachko I."/>
            <person name="Sullivan S."/>
            <person name="Sone E.D."/>
            <person name="Koren S."/>
            <person name="Silverstein K.A.T."/>
            <person name="Beckman K.B."/>
            <person name="Gohl D.M."/>
        </authorList>
    </citation>
    <scope>NUCLEOTIDE SEQUENCE</scope>
    <source>
        <strain evidence="6">Duluth1</strain>
        <tissue evidence="6">Whole animal</tissue>
    </source>
</reference>
<dbReference type="GO" id="GO:0005615">
    <property type="term" value="C:extracellular space"/>
    <property type="evidence" value="ECO:0007669"/>
    <property type="project" value="TreeGrafter"/>
</dbReference>
<dbReference type="EMBL" id="JAIWYP010000002">
    <property type="protein sequence ID" value="KAH3864782.1"/>
    <property type="molecule type" value="Genomic_DNA"/>
</dbReference>
<reference evidence="6" key="2">
    <citation type="submission" date="2020-11" db="EMBL/GenBank/DDBJ databases">
        <authorList>
            <person name="McCartney M.A."/>
            <person name="Auch B."/>
            <person name="Kono T."/>
            <person name="Mallez S."/>
            <person name="Becker A."/>
            <person name="Gohl D.M."/>
            <person name="Silverstein K.A.T."/>
            <person name="Koren S."/>
            <person name="Bechman K.B."/>
            <person name="Herman A."/>
            <person name="Abrahante J.E."/>
            <person name="Garbe J."/>
        </authorList>
    </citation>
    <scope>NUCLEOTIDE SEQUENCE</scope>
    <source>
        <strain evidence="6">Duluth1</strain>
        <tissue evidence="6">Whole animal</tissue>
    </source>
</reference>
<evidence type="ECO:0000259" key="5">
    <source>
        <dbReference type="Pfam" id="PF00151"/>
    </source>
</evidence>
<sequence>MTYSGHFKIKFLLYTRANTALPQVVTKTPLSIKHSHFSSARKTKFMIHGYQSCHSHWMINMAQAILTRVSLDHKHVGVGFH</sequence>
<comment type="subcellular location">
    <subcellularLocation>
        <location evidence="1">Secreted</location>
    </subcellularLocation>
</comment>
<feature type="domain" description="Lipase" evidence="5">
    <location>
        <begin position="7"/>
        <end position="68"/>
    </location>
</feature>
<evidence type="ECO:0000256" key="3">
    <source>
        <dbReference type="ARBA" id="ARBA00022525"/>
    </source>
</evidence>
<dbReference type="InterPro" id="IPR029058">
    <property type="entry name" value="AB_hydrolase_fold"/>
</dbReference>
<accession>A0A9D4RFK5</accession>
<dbReference type="InterPro" id="IPR013818">
    <property type="entry name" value="Lipase"/>
</dbReference>
<evidence type="ECO:0000256" key="1">
    <source>
        <dbReference type="ARBA" id="ARBA00004613"/>
    </source>
</evidence>
<dbReference type="PANTHER" id="PTHR11610">
    <property type="entry name" value="LIPASE"/>
    <property type="match status" value="1"/>
</dbReference>
<proteinExistence type="inferred from homology"/>
<evidence type="ECO:0000256" key="2">
    <source>
        <dbReference type="ARBA" id="ARBA00010701"/>
    </source>
</evidence>
<evidence type="ECO:0000313" key="7">
    <source>
        <dbReference type="Proteomes" id="UP000828390"/>
    </source>
</evidence>